<dbReference type="Gene3D" id="3.30.559.10">
    <property type="entry name" value="Chloramphenicol acetyltransferase-like domain"/>
    <property type="match status" value="1"/>
</dbReference>
<comment type="caution">
    <text evidence="2">The sequence shown here is derived from an EMBL/GenBank/DDBJ whole genome shotgun (WGS) entry which is preliminary data.</text>
</comment>
<dbReference type="GO" id="GO:0003824">
    <property type="term" value="F:catalytic activity"/>
    <property type="evidence" value="ECO:0007669"/>
    <property type="project" value="InterPro"/>
</dbReference>
<proteinExistence type="predicted"/>
<keyword evidence="3" id="KW-1185">Reference proteome</keyword>
<dbReference type="GO" id="GO:0008610">
    <property type="term" value="P:lipid biosynthetic process"/>
    <property type="evidence" value="ECO:0007669"/>
    <property type="project" value="UniProtKB-ARBA"/>
</dbReference>
<dbReference type="SUPFAM" id="SSF52777">
    <property type="entry name" value="CoA-dependent acyltransferases"/>
    <property type="match status" value="1"/>
</dbReference>
<organism evidence="2 3">
    <name type="scientific">Gordonia asplenii</name>
    <dbReference type="NCBI Taxonomy" id="2725283"/>
    <lineage>
        <taxon>Bacteria</taxon>
        <taxon>Bacillati</taxon>
        <taxon>Actinomycetota</taxon>
        <taxon>Actinomycetes</taxon>
        <taxon>Mycobacteriales</taxon>
        <taxon>Gordoniaceae</taxon>
        <taxon>Gordonia</taxon>
    </lineage>
</organism>
<feature type="non-terminal residue" evidence="2">
    <location>
        <position position="228"/>
    </location>
</feature>
<dbReference type="EMBL" id="JABBNB010000095">
    <property type="protein sequence ID" value="NMO05326.1"/>
    <property type="molecule type" value="Genomic_DNA"/>
</dbReference>
<evidence type="ECO:0000259" key="1">
    <source>
        <dbReference type="Pfam" id="PF00668"/>
    </source>
</evidence>
<dbReference type="InterPro" id="IPR023213">
    <property type="entry name" value="CAT-like_dom_sf"/>
</dbReference>
<dbReference type="PANTHER" id="PTHR45398">
    <property type="match status" value="1"/>
</dbReference>
<sequence>PFMVVHAALAVVLARLSATDDIAIATPIAGRGQAVLEPLVGMFVNTLVLRADVTPGMSFTDLLEQVRATDLNAFAHADVPFESVVEALDPVRSEAFEPLAQVILSFAPGASLADADITVDGLSVQAMPLPYSPAPRDLTVEIIPTGSQWRGHTTYATDLFDESSIESMMEQFVGVLEQLLDDPRRRVGDVPMQSADYLRRVATWSAGPHVDDGAVTLAGLLGAAGRGR</sequence>
<dbReference type="RefSeq" id="WP_170197827.1">
    <property type="nucleotide sequence ID" value="NZ_JABBNB010000095.1"/>
</dbReference>
<dbReference type="Pfam" id="PF00668">
    <property type="entry name" value="Condensation"/>
    <property type="match status" value="1"/>
</dbReference>
<name>A0A848L3J9_9ACTN</name>
<feature type="non-terminal residue" evidence="2">
    <location>
        <position position="1"/>
    </location>
</feature>
<dbReference type="AlphaFoldDB" id="A0A848L3J9"/>
<reference evidence="2 3" key="1">
    <citation type="submission" date="2020-04" db="EMBL/GenBank/DDBJ databases">
        <title>Gordonia sp. nov. TBRC 11910.</title>
        <authorList>
            <person name="Suriyachadkun C."/>
        </authorList>
    </citation>
    <scope>NUCLEOTIDE SEQUENCE [LARGE SCALE GENOMIC DNA]</scope>
    <source>
        <strain evidence="2 3">TBRC 11910</strain>
    </source>
</reference>
<dbReference type="Proteomes" id="UP000550729">
    <property type="component" value="Unassembled WGS sequence"/>
</dbReference>
<accession>A0A848L3J9</accession>
<evidence type="ECO:0000313" key="2">
    <source>
        <dbReference type="EMBL" id="NMO05326.1"/>
    </source>
</evidence>
<gene>
    <name evidence="2" type="ORF">HH308_29335</name>
</gene>
<evidence type="ECO:0000313" key="3">
    <source>
        <dbReference type="Proteomes" id="UP000550729"/>
    </source>
</evidence>
<protein>
    <recommendedName>
        <fullName evidence="1">Condensation domain-containing protein</fullName>
    </recommendedName>
</protein>
<dbReference type="Gene3D" id="3.30.559.30">
    <property type="entry name" value="Nonribosomal peptide synthetase, condensation domain"/>
    <property type="match status" value="1"/>
</dbReference>
<dbReference type="InterPro" id="IPR001242">
    <property type="entry name" value="Condensation_dom"/>
</dbReference>
<dbReference type="PANTHER" id="PTHR45398:SF1">
    <property type="entry name" value="ENZYME, PUTATIVE (JCVI)-RELATED"/>
    <property type="match status" value="1"/>
</dbReference>
<feature type="domain" description="Condensation" evidence="1">
    <location>
        <begin position="3"/>
        <end position="192"/>
    </location>
</feature>